<gene>
    <name evidence="2" type="ORF">C6571_17985</name>
</gene>
<accession>A0A2S0N441</accession>
<proteinExistence type="predicted"/>
<dbReference type="AlphaFoldDB" id="A0A2S0N441"/>
<evidence type="ECO:0000256" key="1">
    <source>
        <dbReference type="SAM" id="MobiDB-lite"/>
    </source>
</evidence>
<protein>
    <submittedName>
        <fullName evidence="2">Uncharacterized protein</fullName>
    </submittedName>
</protein>
<dbReference type="InterPro" id="IPR046170">
    <property type="entry name" value="DUF6172"/>
</dbReference>
<evidence type="ECO:0000313" key="2">
    <source>
        <dbReference type="EMBL" id="AVO42938.1"/>
    </source>
</evidence>
<dbReference type="RefSeq" id="WP_106447913.1">
    <property type="nucleotide sequence ID" value="NZ_CP027669.1"/>
</dbReference>
<dbReference type="OrthoDB" id="9794656at2"/>
<reference evidence="2 3" key="1">
    <citation type="submission" date="2018-03" db="EMBL/GenBank/DDBJ databases">
        <title>Genome sequencing of Simplicispira sp.</title>
        <authorList>
            <person name="Kim S.-J."/>
            <person name="Heo J."/>
            <person name="Kwon S.-W."/>
        </authorList>
    </citation>
    <scope>NUCLEOTIDE SEQUENCE [LARGE SCALE GENOMIC DNA]</scope>
    <source>
        <strain evidence="2 3">SC1-8</strain>
    </source>
</reference>
<dbReference type="Pfam" id="PF19669">
    <property type="entry name" value="DUF6172"/>
    <property type="match status" value="1"/>
</dbReference>
<organism evidence="2 3">
    <name type="scientific">Simplicispira suum</name>
    <dbReference type="NCBI Taxonomy" id="2109915"/>
    <lineage>
        <taxon>Bacteria</taxon>
        <taxon>Pseudomonadati</taxon>
        <taxon>Pseudomonadota</taxon>
        <taxon>Betaproteobacteria</taxon>
        <taxon>Burkholderiales</taxon>
        <taxon>Comamonadaceae</taxon>
        <taxon>Simplicispira</taxon>
    </lineage>
</organism>
<dbReference type="Proteomes" id="UP000239326">
    <property type="component" value="Chromosome"/>
</dbReference>
<keyword evidence="3" id="KW-1185">Reference proteome</keyword>
<name>A0A2S0N441_9BURK</name>
<feature type="region of interest" description="Disordered" evidence="1">
    <location>
        <begin position="90"/>
        <end position="111"/>
    </location>
</feature>
<dbReference type="EMBL" id="CP027669">
    <property type="protein sequence ID" value="AVO42938.1"/>
    <property type="molecule type" value="Genomic_DNA"/>
</dbReference>
<dbReference type="KEGG" id="simp:C6571_17985"/>
<sequence length="111" mass="12406">MKKTFALHAEGQHPDRRLEAIKHEIRKYLRRERGKKLPEGSDFWDFDCRFAVPPQEPAVVALGDVMGLIDSAVAAQAGQFYLELLARPARRPARPQVDDGVPPTAAPYLGD</sequence>
<evidence type="ECO:0000313" key="3">
    <source>
        <dbReference type="Proteomes" id="UP000239326"/>
    </source>
</evidence>